<comment type="caution">
    <text evidence="9">The sequence shown here is derived from an EMBL/GenBank/DDBJ whole genome shotgun (WGS) entry which is preliminary data.</text>
</comment>
<dbReference type="Gene3D" id="1.10.940.10">
    <property type="entry name" value="NusB-like"/>
    <property type="match status" value="1"/>
</dbReference>
<dbReference type="RefSeq" id="WP_065464670.1">
    <property type="nucleotide sequence ID" value="NZ_BCXL01000059.1"/>
</dbReference>
<dbReference type="InterPro" id="IPR035926">
    <property type="entry name" value="NusB-like_sf"/>
</dbReference>
<dbReference type="PANTHER" id="PTHR11078">
    <property type="entry name" value="N UTILIZATION SUBSTANCE PROTEIN B-RELATED"/>
    <property type="match status" value="1"/>
</dbReference>
<evidence type="ECO:0000256" key="5">
    <source>
        <dbReference type="ARBA" id="ARBA00023163"/>
    </source>
</evidence>
<dbReference type="InterPro" id="IPR011605">
    <property type="entry name" value="NusB_fam"/>
</dbReference>
<dbReference type="GO" id="GO:0006353">
    <property type="term" value="P:DNA-templated transcription termination"/>
    <property type="evidence" value="ECO:0007669"/>
    <property type="project" value="UniProtKB-UniRule"/>
</dbReference>
<proteinExistence type="inferred from homology"/>
<dbReference type="GO" id="GO:0005829">
    <property type="term" value="C:cytosol"/>
    <property type="evidence" value="ECO:0007669"/>
    <property type="project" value="TreeGrafter"/>
</dbReference>
<dbReference type="Proteomes" id="UP001198148">
    <property type="component" value="Unassembled WGS sequence"/>
</dbReference>
<dbReference type="Pfam" id="PF01029">
    <property type="entry name" value="NusB"/>
    <property type="match status" value="1"/>
</dbReference>
<keyword evidence="2 6" id="KW-0889">Transcription antitermination</keyword>
<dbReference type="PANTHER" id="PTHR11078:SF3">
    <property type="entry name" value="ANTITERMINATION NUSB DOMAIN-CONTAINING PROTEIN"/>
    <property type="match status" value="1"/>
</dbReference>
<evidence type="ECO:0000256" key="2">
    <source>
        <dbReference type="ARBA" id="ARBA00022814"/>
    </source>
</evidence>
<evidence type="ECO:0000256" key="3">
    <source>
        <dbReference type="ARBA" id="ARBA00022884"/>
    </source>
</evidence>
<evidence type="ECO:0000256" key="1">
    <source>
        <dbReference type="ARBA" id="ARBA00005952"/>
    </source>
</evidence>
<evidence type="ECO:0000256" key="7">
    <source>
        <dbReference type="SAM" id="MobiDB-lite"/>
    </source>
</evidence>
<evidence type="ECO:0000256" key="6">
    <source>
        <dbReference type="HAMAP-Rule" id="MF_00073"/>
    </source>
</evidence>
<evidence type="ECO:0000256" key="4">
    <source>
        <dbReference type="ARBA" id="ARBA00023015"/>
    </source>
</evidence>
<comment type="similarity">
    <text evidence="1 6">Belongs to the NusB family.</text>
</comment>
<gene>
    <name evidence="6 9" type="primary">nusB</name>
    <name evidence="9" type="ORF">LIP63_01910</name>
</gene>
<sequence>MARSTARKRALNTLYEADEKGQDILSLLDERIAHPGAQTPLPDYAIDLVKGVAEHRRQIDMTLDDHSTGWKVRRMGVVDRNILRIAAWEILFNDEVPDKVAIDEALALAKTLCDDDSPAFIHGLLSAVCNAKSTEPAGSVDDEPAEESNEPDQSGQTDFPASEPADPSAETQPTVD</sequence>
<dbReference type="EMBL" id="JAJBPF010000003">
    <property type="protein sequence ID" value="MCB5644169.1"/>
    <property type="molecule type" value="Genomic_DNA"/>
</dbReference>
<dbReference type="GO" id="GO:0031564">
    <property type="term" value="P:transcription antitermination"/>
    <property type="evidence" value="ECO:0007669"/>
    <property type="project" value="UniProtKB-KW"/>
</dbReference>
<keyword evidence="5 6" id="KW-0804">Transcription</keyword>
<accession>A0AAW4TY90</accession>
<keyword evidence="3 6" id="KW-0694">RNA-binding</keyword>
<evidence type="ECO:0000259" key="8">
    <source>
        <dbReference type="Pfam" id="PF01029"/>
    </source>
</evidence>
<keyword evidence="4 6" id="KW-0805">Transcription regulation</keyword>
<evidence type="ECO:0000313" key="9">
    <source>
        <dbReference type="EMBL" id="MCB5644169.1"/>
    </source>
</evidence>
<organism evidence="9 10">
    <name type="scientific">Bifidobacterium breve</name>
    <dbReference type="NCBI Taxonomy" id="1685"/>
    <lineage>
        <taxon>Bacteria</taxon>
        <taxon>Bacillati</taxon>
        <taxon>Actinomycetota</taxon>
        <taxon>Actinomycetes</taxon>
        <taxon>Bifidobacteriales</taxon>
        <taxon>Bifidobacteriaceae</taxon>
        <taxon>Bifidobacterium</taxon>
    </lineage>
</organism>
<dbReference type="AlphaFoldDB" id="A0AAW4TY90"/>
<protein>
    <recommendedName>
        <fullName evidence="6">Transcription antitermination protein NusB</fullName>
    </recommendedName>
    <alternativeName>
        <fullName evidence="6">Antitermination factor NusB</fullName>
    </alternativeName>
</protein>
<feature type="domain" description="NusB/RsmB/TIM44" evidence="8">
    <location>
        <begin position="5"/>
        <end position="128"/>
    </location>
</feature>
<reference evidence="9" key="1">
    <citation type="submission" date="2021-10" db="EMBL/GenBank/DDBJ databases">
        <title>Collection of gut derived symbiotic bacterial strains cultured from healthy donors.</title>
        <authorList>
            <person name="Lin H."/>
            <person name="Littmann E."/>
            <person name="Claire K."/>
            <person name="Pamer E."/>
        </authorList>
    </citation>
    <scope>NUCLEOTIDE SEQUENCE</scope>
    <source>
        <strain evidence="9">MSK.23.105</strain>
    </source>
</reference>
<feature type="compositionally biased region" description="Acidic residues" evidence="7">
    <location>
        <begin position="140"/>
        <end position="150"/>
    </location>
</feature>
<name>A0AAW4TY90_BIFBR</name>
<dbReference type="HAMAP" id="MF_00073">
    <property type="entry name" value="NusB"/>
    <property type="match status" value="1"/>
</dbReference>
<dbReference type="NCBIfam" id="TIGR01951">
    <property type="entry name" value="nusB"/>
    <property type="match status" value="1"/>
</dbReference>
<evidence type="ECO:0000313" key="10">
    <source>
        <dbReference type="Proteomes" id="UP001198148"/>
    </source>
</evidence>
<dbReference type="GO" id="GO:0003723">
    <property type="term" value="F:RNA binding"/>
    <property type="evidence" value="ECO:0007669"/>
    <property type="project" value="UniProtKB-UniRule"/>
</dbReference>
<dbReference type="InterPro" id="IPR006027">
    <property type="entry name" value="NusB_RsmB_TIM44"/>
</dbReference>
<dbReference type="SUPFAM" id="SSF48013">
    <property type="entry name" value="NusB-like"/>
    <property type="match status" value="1"/>
</dbReference>
<feature type="region of interest" description="Disordered" evidence="7">
    <location>
        <begin position="134"/>
        <end position="176"/>
    </location>
</feature>
<comment type="function">
    <text evidence="6">Involved in transcription antitermination. Required for transcription of ribosomal RNA (rRNA) genes. Binds specifically to the boxA antiterminator sequence of the ribosomal RNA (rrn) operons.</text>
</comment>